<dbReference type="InterPro" id="IPR001789">
    <property type="entry name" value="Sig_transdc_resp-reg_receiver"/>
</dbReference>
<dbReference type="Pfam" id="PF00072">
    <property type="entry name" value="Response_reg"/>
    <property type="match status" value="1"/>
</dbReference>
<feature type="modified residue" description="4-aspartylphosphate" evidence="1">
    <location>
        <position position="59"/>
    </location>
</feature>
<accession>A0A1M4U8D0</accession>
<evidence type="ECO:0000313" key="3">
    <source>
        <dbReference type="EMBL" id="SHE52820.1"/>
    </source>
</evidence>
<dbReference type="GO" id="GO:0000156">
    <property type="term" value="F:phosphorelay response regulator activity"/>
    <property type="evidence" value="ECO:0007669"/>
    <property type="project" value="TreeGrafter"/>
</dbReference>
<name>A0A1M4U8D0_9BACE</name>
<dbReference type="STRING" id="1297750.SAMN05444405_10220"/>
<dbReference type="SMART" id="SM00448">
    <property type="entry name" value="REC"/>
    <property type="match status" value="1"/>
</dbReference>
<evidence type="ECO:0000259" key="2">
    <source>
        <dbReference type="PROSITE" id="PS50110"/>
    </source>
</evidence>
<dbReference type="SUPFAM" id="SSF52172">
    <property type="entry name" value="CheY-like"/>
    <property type="match status" value="1"/>
</dbReference>
<gene>
    <name evidence="3" type="ORF">SAMN05444405_10220</name>
</gene>
<organism evidence="3 4">
    <name type="scientific">Bacteroides luti</name>
    <dbReference type="NCBI Taxonomy" id="1297750"/>
    <lineage>
        <taxon>Bacteria</taxon>
        <taxon>Pseudomonadati</taxon>
        <taxon>Bacteroidota</taxon>
        <taxon>Bacteroidia</taxon>
        <taxon>Bacteroidales</taxon>
        <taxon>Bacteroidaceae</taxon>
        <taxon>Bacteroides</taxon>
    </lineage>
</organism>
<dbReference type="Proteomes" id="UP000184509">
    <property type="component" value="Unassembled WGS sequence"/>
</dbReference>
<keyword evidence="1" id="KW-0597">Phosphoprotein</keyword>
<evidence type="ECO:0000256" key="1">
    <source>
        <dbReference type="PROSITE-ProRule" id="PRU00169"/>
    </source>
</evidence>
<dbReference type="InterPro" id="IPR051271">
    <property type="entry name" value="2C-system_Tx_regulators"/>
</dbReference>
<sequence>MIMNKQYNVVIIDDEEIGISNLSQSLSNFNEISIAGTTQSAQTGKNLILEKKPDLLFLDVEMPETSGLELLHDIKNLINWQMQVVFYTAYEKYMLEALRESAFDYLLKPYKENEFQTVMNRFFDSVDKEDKLSSFIDSLSQLIPENRTFLIATITGYITLRQEQIGYFEYAKENKHWYVTLQNGKSIQLKRNTKAEDIIKLSKSFAQINQQQIINIDYLAMIEGKKCVLYPPYEEKQDLIISRSFLKSVQDKFNLI</sequence>
<dbReference type="PROSITE" id="PS50110">
    <property type="entry name" value="RESPONSE_REGULATORY"/>
    <property type="match status" value="1"/>
</dbReference>
<keyword evidence="4" id="KW-1185">Reference proteome</keyword>
<feature type="domain" description="Response regulatory" evidence="2">
    <location>
        <begin position="8"/>
        <end position="123"/>
    </location>
</feature>
<protein>
    <submittedName>
        <fullName evidence="3">Two component transcriptional regulator, LytTR family</fullName>
    </submittedName>
</protein>
<reference evidence="3 4" key="1">
    <citation type="submission" date="2016-11" db="EMBL/GenBank/DDBJ databases">
        <authorList>
            <person name="Jaros S."/>
            <person name="Januszkiewicz K."/>
            <person name="Wedrychowicz H."/>
        </authorList>
    </citation>
    <scope>NUCLEOTIDE SEQUENCE [LARGE SCALE GENOMIC DNA]</scope>
    <source>
        <strain evidence="3 4">DSM 26991</strain>
    </source>
</reference>
<proteinExistence type="predicted"/>
<dbReference type="InterPro" id="IPR011006">
    <property type="entry name" value="CheY-like_superfamily"/>
</dbReference>
<dbReference type="SMART" id="SM00850">
    <property type="entry name" value="LytTR"/>
    <property type="match status" value="1"/>
</dbReference>
<dbReference type="GO" id="GO:0003677">
    <property type="term" value="F:DNA binding"/>
    <property type="evidence" value="ECO:0007669"/>
    <property type="project" value="InterPro"/>
</dbReference>
<dbReference type="Gene3D" id="2.40.50.1020">
    <property type="entry name" value="LytTr DNA-binding domain"/>
    <property type="match status" value="1"/>
</dbReference>
<evidence type="ECO:0000313" key="4">
    <source>
        <dbReference type="Proteomes" id="UP000184509"/>
    </source>
</evidence>
<dbReference type="PANTHER" id="PTHR45526">
    <property type="entry name" value="TRANSCRIPTIONAL REGULATORY PROTEIN DPIA"/>
    <property type="match status" value="1"/>
</dbReference>
<dbReference type="AlphaFoldDB" id="A0A1M4U8D0"/>
<dbReference type="EMBL" id="FQTV01000002">
    <property type="protein sequence ID" value="SHE52820.1"/>
    <property type="molecule type" value="Genomic_DNA"/>
</dbReference>
<dbReference type="InterPro" id="IPR007492">
    <property type="entry name" value="LytTR_DNA-bd_dom"/>
</dbReference>
<dbReference type="PANTHER" id="PTHR45526:SF1">
    <property type="entry name" value="TRANSCRIPTIONAL REGULATORY PROTEIN DCUR-RELATED"/>
    <property type="match status" value="1"/>
</dbReference>
<dbReference type="Gene3D" id="3.40.50.2300">
    <property type="match status" value="1"/>
</dbReference>